<feature type="binding site" evidence="2">
    <location>
        <position position="176"/>
    </location>
    <ligand>
        <name>Zn(2+)</name>
        <dbReference type="ChEBI" id="CHEBI:29105"/>
        <label>1</label>
        <note>catalytic</note>
    </ligand>
</feature>
<comment type="caution">
    <text evidence="3">The sequence shown here is derived from an EMBL/GenBank/DDBJ whole genome shotgun (WGS) entry which is preliminary data.</text>
</comment>
<evidence type="ECO:0000313" key="4">
    <source>
        <dbReference type="Proteomes" id="UP000275225"/>
    </source>
</evidence>
<organism evidence="3 4">
    <name type="scientific">Aeromicrobium camelliae</name>
    <dbReference type="NCBI Taxonomy" id="1538144"/>
    <lineage>
        <taxon>Bacteria</taxon>
        <taxon>Bacillati</taxon>
        <taxon>Actinomycetota</taxon>
        <taxon>Actinomycetes</taxon>
        <taxon>Propionibacteriales</taxon>
        <taxon>Nocardioidaceae</taxon>
        <taxon>Aeromicrobium</taxon>
    </lineage>
</organism>
<keyword evidence="4" id="KW-1185">Reference proteome</keyword>
<sequence length="276" mass="29002">MLMSASDLFDELRESGGAVAAFNAITIEHAEAIATAAEQADQPVIMQLSQNAIGFHGRPEGIAAAMAAVANSSTARIVLHLDHITDVDLALRTRELGFSSVMFDGATQEYAANVAATRRVATWGAEQGVWVEAELGEIGGKDGAHAPGVRTDPQEAAEFVASTGVDSLAVAVGSSHAMTTRSATLDIELIRAIAERVDVPLVLHGSSGVPDDTLAEAARAGMRKINIGTALNIAFTGAVRSWLDENDGVDPRRYLAPGREAMAQTCRHYLEVVSGR</sequence>
<dbReference type="InterPro" id="IPR050246">
    <property type="entry name" value="Class_II_FBP_aldolase"/>
</dbReference>
<feature type="binding site" evidence="2">
    <location>
        <position position="204"/>
    </location>
    <ligand>
        <name>Zn(2+)</name>
        <dbReference type="ChEBI" id="CHEBI:29105"/>
        <label>1</label>
        <note>catalytic</note>
    </ligand>
</feature>
<dbReference type="PANTHER" id="PTHR30304">
    <property type="entry name" value="D-TAGATOSE-1,6-BISPHOSPHATE ALDOLASE"/>
    <property type="match status" value="1"/>
</dbReference>
<dbReference type="GO" id="GO:0008270">
    <property type="term" value="F:zinc ion binding"/>
    <property type="evidence" value="ECO:0007669"/>
    <property type="project" value="InterPro"/>
</dbReference>
<dbReference type="InterPro" id="IPR000771">
    <property type="entry name" value="FBA_II"/>
</dbReference>
<dbReference type="AlphaFoldDB" id="A0A3N6YI08"/>
<dbReference type="PIRSF" id="PIRSF001359">
    <property type="entry name" value="F_bP_aldolase_II"/>
    <property type="match status" value="1"/>
</dbReference>
<keyword evidence="2" id="KW-0862">Zinc</keyword>
<dbReference type="NCBIfam" id="TIGR00167">
    <property type="entry name" value="cbbA"/>
    <property type="match status" value="1"/>
</dbReference>
<dbReference type="OrthoDB" id="9803995at2"/>
<gene>
    <name evidence="3" type="ORF">EHW97_03370</name>
</gene>
<dbReference type="EMBL" id="RQJX01000003">
    <property type="protein sequence ID" value="RQN09434.1"/>
    <property type="molecule type" value="Genomic_DNA"/>
</dbReference>
<evidence type="ECO:0000256" key="1">
    <source>
        <dbReference type="PIRSR" id="PIRSR001359-1"/>
    </source>
</evidence>
<dbReference type="Gene3D" id="3.20.20.70">
    <property type="entry name" value="Aldolase class I"/>
    <property type="match status" value="1"/>
</dbReference>
<comment type="cofactor">
    <cofactor evidence="2">
        <name>Zn(2+)</name>
        <dbReference type="ChEBI" id="CHEBI:29105"/>
    </cofactor>
    <text evidence="2">Binds 2 Zn(2+) ions per subunit. One is catalytic and the other provides a structural contribution.</text>
</comment>
<reference evidence="3 4" key="1">
    <citation type="submission" date="2018-11" db="EMBL/GenBank/DDBJ databases">
        <authorList>
            <person name="Li F."/>
        </authorList>
    </citation>
    <scope>NUCLEOTIDE SEQUENCE [LARGE SCALE GENOMIC DNA]</scope>
    <source>
        <strain evidence="3 4">YS17T</strain>
    </source>
</reference>
<feature type="binding site" evidence="2">
    <location>
        <position position="83"/>
    </location>
    <ligand>
        <name>Zn(2+)</name>
        <dbReference type="ChEBI" id="CHEBI:29105"/>
        <label>1</label>
        <note>catalytic</note>
    </ligand>
</feature>
<dbReference type="SUPFAM" id="SSF51569">
    <property type="entry name" value="Aldolase"/>
    <property type="match status" value="1"/>
</dbReference>
<dbReference type="InterPro" id="IPR013785">
    <property type="entry name" value="Aldolase_TIM"/>
</dbReference>
<dbReference type="Pfam" id="PF01116">
    <property type="entry name" value="F_bP_aldolase"/>
    <property type="match status" value="1"/>
</dbReference>
<dbReference type="Proteomes" id="UP000275225">
    <property type="component" value="Unassembled WGS sequence"/>
</dbReference>
<proteinExistence type="predicted"/>
<dbReference type="PANTHER" id="PTHR30304:SF0">
    <property type="entry name" value="D-TAGATOSE-1,6-BISPHOSPHATE ALDOLASE SUBUNIT GATY-RELATED"/>
    <property type="match status" value="1"/>
</dbReference>
<dbReference type="GO" id="GO:0005975">
    <property type="term" value="P:carbohydrate metabolic process"/>
    <property type="evidence" value="ECO:0007669"/>
    <property type="project" value="InterPro"/>
</dbReference>
<evidence type="ECO:0000256" key="2">
    <source>
        <dbReference type="PIRSR" id="PIRSR001359-3"/>
    </source>
</evidence>
<accession>A0A3N6YI08</accession>
<feature type="binding site" evidence="2">
    <location>
        <position position="104"/>
    </location>
    <ligand>
        <name>Zn(2+)</name>
        <dbReference type="ChEBI" id="CHEBI:29105"/>
        <label>2</label>
    </ligand>
</feature>
<feature type="binding site" evidence="2">
    <location>
        <position position="134"/>
    </location>
    <ligand>
        <name>Zn(2+)</name>
        <dbReference type="ChEBI" id="CHEBI:29105"/>
        <label>2</label>
    </ligand>
</feature>
<keyword evidence="2" id="KW-0479">Metal-binding</keyword>
<name>A0A3N6YI08_9ACTN</name>
<dbReference type="GO" id="GO:0016832">
    <property type="term" value="F:aldehyde-lyase activity"/>
    <property type="evidence" value="ECO:0007669"/>
    <property type="project" value="InterPro"/>
</dbReference>
<dbReference type="CDD" id="cd00947">
    <property type="entry name" value="TBP_aldolase_IIB"/>
    <property type="match status" value="1"/>
</dbReference>
<feature type="active site" description="Proton donor" evidence="1">
    <location>
        <position position="82"/>
    </location>
</feature>
<evidence type="ECO:0000313" key="3">
    <source>
        <dbReference type="EMBL" id="RQN09434.1"/>
    </source>
</evidence>
<protein>
    <submittedName>
        <fullName evidence="3">Ketose-bisphosphate aldolase</fullName>
    </submittedName>
</protein>